<feature type="signal peptide" evidence="2">
    <location>
        <begin position="1"/>
        <end position="26"/>
    </location>
</feature>
<dbReference type="EMBL" id="JXZB01000002">
    <property type="protein sequence ID" value="KIQ65950.1"/>
    <property type="molecule type" value="Genomic_DNA"/>
</dbReference>
<feature type="compositionally biased region" description="Polar residues" evidence="1">
    <location>
        <begin position="144"/>
        <end position="153"/>
    </location>
</feature>
<evidence type="ECO:0008006" key="5">
    <source>
        <dbReference type="Google" id="ProtNLM"/>
    </source>
</evidence>
<keyword evidence="4" id="KW-1185">Reference proteome</keyword>
<evidence type="ECO:0000313" key="3">
    <source>
        <dbReference type="EMBL" id="KIQ65950.1"/>
    </source>
</evidence>
<reference evidence="3 4" key="1">
    <citation type="submission" date="2015-02" db="EMBL/GenBank/DDBJ databases">
        <title>Draft genome sequence of Kitasatospora griseola MF730-N6, a bafilomycin, terpentecin and satosporin producer.</title>
        <authorList>
            <person name="Arens J.C."/>
            <person name="Haltli B."/>
            <person name="Kerr R.G."/>
        </authorList>
    </citation>
    <scope>NUCLEOTIDE SEQUENCE [LARGE SCALE GENOMIC DNA]</scope>
    <source>
        <strain evidence="3 4">MF730-N6</strain>
    </source>
</reference>
<name>A0A0D0NCJ8_KITGR</name>
<feature type="chain" id="PRO_5002228781" description="Gram-positive cocci surface proteins LPxTG domain-containing protein" evidence="2">
    <location>
        <begin position="27"/>
        <end position="208"/>
    </location>
</feature>
<sequence length="208" mass="21335">MRALRAGVLLGAAALPLAAPAAPAFAAPGDNGDVKIHSTGVPFNDPRDETKVCKFYLDAVNFDTVQLVSWEIDQQQPPGTRTLSGSIVLSGGAGHTTNLSLPNGTYKLIWNFVGETGQAKQKVFAVDCGPGAQNSPPPVPPAQQGHSAEQQGHSAPPQVHQGHVPKGGVAAGEGGGSHGLNPAEIAVGGALLAGGGWLVARRLRRSRR</sequence>
<accession>A0A0D0NCJ8</accession>
<protein>
    <recommendedName>
        <fullName evidence="5">Gram-positive cocci surface proteins LPxTG domain-containing protein</fullName>
    </recommendedName>
</protein>
<comment type="caution">
    <text evidence="3">The sequence shown here is derived from an EMBL/GenBank/DDBJ whole genome shotgun (WGS) entry which is preliminary data.</text>
</comment>
<evidence type="ECO:0000256" key="2">
    <source>
        <dbReference type="SAM" id="SignalP"/>
    </source>
</evidence>
<dbReference type="AlphaFoldDB" id="A0A0D0NCJ8"/>
<gene>
    <name evidence="3" type="ORF">TR51_11905</name>
</gene>
<dbReference type="PATRIC" id="fig|2064.6.peg.2557"/>
<proteinExistence type="predicted"/>
<dbReference type="Proteomes" id="UP000032066">
    <property type="component" value="Unassembled WGS sequence"/>
</dbReference>
<organism evidence="3 4">
    <name type="scientific">Kitasatospora griseola</name>
    <name type="common">Streptomyces griseolosporeus</name>
    <dbReference type="NCBI Taxonomy" id="2064"/>
    <lineage>
        <taxon>Bacteria</taxon>
        <taxon>Bacillati</taxon>
        <taxon>Actinomycetota</taxon>
        <taxon>Actinomycetes</taxon>
        <taxon>Kitasatosporales</taxon>
        <taxon>Streptomycetaceae</taxon>
        <taxon>Kitasatospora</taxon>
    </lineage>
</organism>
<dbReference type="STRING" id="2064.TR51_11905"/>
<keyword evidence="2" id="KW-0732">Signal</keyword>
<evidence type="ECO:0000256" key="1">
    <source>
        <dbReference type="SAM" id="MobiDB-lite"/>
    </source>
</evidence>
<feature type="region of interest" description="Disordered" evidence="1">
    <location>
        <begin position="127"/>
        <end position="176"/>
    </location>
</feature>
<evidence type="ECO:0000313" key="4">
    <source>
        <dbReference type="Proteomes" id="UP000032066"/>
    </source>
</evidence>